<evidence type="ECO:0000256" key="1">
    <source>
        <dbReference type="ARBA" id="ARBA00004141"/>
    </source>
</evidence>
<proteinExistence type="inferred from homology"/>
<comment type="similarity">
    <text evidence="2">Belongs to the EamA transporter family.</text>
</comment>
<organism evidence="8 9">
    <name type="scientific">Novosphingobium marinum</name>
    <dbReference type="NCBI Taxonomy" id="1514948"/>
    <lineage>
        <taxon>Bacteria</taxon>
        <taxon>Pseudomonadati</taxon>
        <taxon>Pseudomonadota</taxon>
        <taxon>Alphaproteobacteria</taxon>
        <taxon>Sphingomonadales</taxon>
        <taxon>Sphingomonadaceae</taxon>
        <taxon>Novosphingobium</taxon>
    </lineage>
</organism>
<feature type="transmembrane region" description="Helical" evidence="6">
    <location>
        <begin position="307"/>
        <end position="324"/>
    </location>
</feature>
<evidence type="ECO:0000256" key="6">
    <source>
        <dbReference type="SAM" id="Phobius"/>
    </source>
</evidence>
<dbReference type="RefSeq" id="WP_218845284.1">
    <property type="nucleotide sequence ID" value="NZ_BMGF01000007.1"/>
</dbReference>
<evidence type="ECO:0000313" key="8">
    <source>
        <dbReference type="EMBL" id="NYH96607.1"/>
    </source>
</evidence>
<dbReference type="PANTHER" id="PTHR32322">
    <property type="entry name" value="INNER MEMBRANE TRANSPORTER"/>
    <property type="match status" value="1"/>
</dbReference>
<feature type="transmembrane region" description="Helical" evidence="6">
    <location>
        <begin position="131"/>
        <end position="152"/>
    </location>
</feature>
<accession>A0A7Z0BWT2</accession>
<protein>
    <submittedName>
        <fullName evidence="8">Drug/metabolite transporter (DMT)-like permease</fullName>
    </submittedName>
</protein>
<name>A0A7Z0BWT2_9SPHN</name>
<gene>
    <name evidence="8" type="ORF">FHS75_002958</name>
</gene>
<keyword evidence="5 6" id="KW-0472">Membrane</keyword>
<feature type="domain" description="EamA" evidence="7">
    <location>
        <begin position="45"/>
        <end position="174"/>
    </location>
</feature>
<evidence type="ECO:0000256" key="4">
    <source>
        <dbReference type="ARBA" id="ARBA00022989"/>
    </source>
</evidence>
<evidence type="ECO:0000256" key="3">
    <source>
        <dbReference type="ARBA" id="ARBA00022692"/>
    </source>
</evidence>
<comment type="caution">
    <text evidence="8">The sequence shown here is derived from an EMBL/GenBank/DDBJ whole genome shotgun (WGS) entry which is preliminary data.</text>
</comment>
<dbReference type="InterPro" id="IPR050638">
    <property type="entry name" value="AA-Vitamin_Transporters"/>
</dbReference>
<feature type="transmembrane region" description="Helical" evidence="6">
    <location>
        <begin position="164"/>
        <end position="181"/>
    </location>
</feature>
<feature type="transmembrane region" description="Helical" evidence="6">
    <location>
        <begin position="71"/>
        <end position="93"/>
    </location>
</feature>
<evidence type="ECO:0000313" key="9">
    <source>
        <dbReference type="Proteomes" id="UP000522081"/>
    </source>
</evidence>
<evidence type="ECO:0000259" key="7">
    <source>
        <dbReference type="Pfam" id="PF00892"/>
    </source>
</evidence>
<dbReference type="GO" id="GO:0016020">
    <property type="term" value="C:membrane"/>
    <property type="evidence" value="ECO:0007669"/>
    <property type="project" value="UniProtKB-SubCell"/>
</dbReference>
<dbReference type="SUPFAM" id="SSF103481">
    <property type="entry name" value="Multidrug resistance efflux transporter EmrE"/>
    <property type="match status" value="2"/>
</dbReference>
<feature type="transmembrane region" description="Helical" evidence="6">
    <location>
        <begin position="187"/>
        <end position="208"/>
    </location>
</feature>
<feature type="transmembrane region" description="Helical" evidence="6">
    <location>
        <begin position="220"/>
        <end position="239"/>
    </location>
</feature>
<evidence type="ECO:0000256" key="5">
    <source>
        <dbReference type="ARBA" id="ARBA00023136"/>
    </source>
</evidence>
<reference evidence="8 9" key="1">
    <citation type="submission" date="2020-07" db="EMBL/GenBank/DDBJ databases">
        <title>Genomic Encyclopedia of Type Strains, Phase IV (KMG-IV): sequencing the most valuable type-strain genomes for metagenomic binning, comparative biology and taxonomic classification.</title>
        <authorList>
            <person name="Goeker M."/>
        </authorList>
    </citation>
    <scope>NUCLEOTIDE SEQUENCE [LARGE SCALE GENOMIC DNA]</scope>
    <source>
        <strain evidence="8 9">DSM 29043</strain>
    </source>
</reference>
<dbReference type="PANTHER" id="PTHR32322:SF2">
    <property type="entry name" value="EAMA DOMAIN-CONTAINING PROTEIN"/>
    <property type="match status" value="1"/>
</dbReference>
<feature type="domain" description="EamA" evidence="7">
    <location>
        <begin position="189"/>
        <end position="322"/>
    </location>
</feature>
<dbReference type="Pfam" id="PF00892">
    <property type="entry name" value="EamA"/>
    <property type="match status" value="2"/>
</dbReference>
<feature type="transmembrane region" description="Helical" evidence="6">
    <location>
        <begin position="105"/>
        <end position="125"/>
    </location>
</feature>
<feature type="transmembrane region" description="Helical" evidence="6">
    <location>
        <begin position="45"/>
        <end position="65"/>
    </location>
</feature>
<dbReference type="AlphaFoldDB" id="A0A7Z0BWT2"/>
<feature type="transmembrane region" description="Helical" evidence="6">
    <location>
        <begin position="282"/>
        <end position="301"/>
    </location>
</feature>
<dbReference type="Proteomes" id="UP000522081">
    <property type="component" value="Unassembled WGS sequence"/>
</dbReference>
<feature type="transmembrane region" description="Helical" evidence="6">
    <location>
        <begin position="251"/>
        <end position="270"/>
    </location>
</feature>
<keyword evidence="9" id="KW-1185">Reference proteome</keyword>
<keyword evidence="4 6" id="KW-1133">Transmembrane helix</keyword>
<sequence>MLLHRGCGLRVPKEDPQCGGSSVSCAAMQYPEHRPVDDALIPPRLSAILVMVLWASCYPLITIGLDFAPHLTFASLRAVTAGSALLLVALCLGKPFPKDRAEWGWIALAGLGMTGLGYFGMFHAAEFVAPGLATVVANTQPIFAAVLAYGLIGERLALRGWTGLLIGFLGVIIVAAPQVFAGNERSTGLGLMYVLLAALGVAAGNVAIRKLANRVDAAMAMGLQLLIGAIPLMIIAVLTEHPRAVVWSPGFIVSLVGLALPGTALAFWLWQTTLRSMPLSKANVFSFLVPFLGITIGALFFAEPLTLMVMIGVVLAGIGVYLGTKAEPDRDPVRDQGSACRSK</sequence>
<dbReference type="EMBL" id="JACBZF010000006">
    <property type="protein sequence ID" value="NYH96607.1"/>
    <property type="molecule type" value="Genomic_DNA"/>
</dbReference>
<comment type="subcellular location">
    <subcellularLocation>
        <location evidence="1">Membrane</location>
        <topology evidence="1">Multi-pass membrane protein</topology>
    </subcellularLocation>
</comment>
<dbReference type="InterPro" id="IPR037185">
    <property type="entry name" value="EmrE-like"/>
</dbReference>
<keyword evidence="3 6" id="KW-0812">Transmembrane</keyword>
<dbReference type="InterPro" id="IPR000620">
    <property type="entry name" value="EamA_dom"/>
</dbReference>
<evidence type="ECO:0000256" key="2">
    <source>
        <dbReference type="ARBA" id="ARBA00007362"/>
    </source>
</evidence>